<evidence type="ECO:0000259" key="5">
    <source>
        <dbReference type="PROSITE" id="PS50977"/>
    </source>
</evidence>
<comment type="caution">
    <text evidence="6">The sequence shown here is derived from an EMBL/GenBank/DDBJ whole genome shotgun (WGS) entry which is preliminary data.</text>
</comment>
<dbReference type="Gene3D" id="1.10.10.60">
    <property type="entry name" value="Homeodomain-like"/>
    <property type="match status" value="1"/>
</dbReference>
<dbReference type="SUPFAM" id="SSF46689">
    <property type="entry name" value="Homeodomain-like"/>
    <property type="match status" value="1"/>
</dbReference>
<dbReference type="InterPro" id="IPR009057">
    <property type="entry name" value="Homeodomain-like_sf"/>
</dbReference>
<dbReference type="Pfam" id="PF02909">
    <property type="entry name" value="TetR_C_1"/>
    <property type="match status" value="1"/>
</dbReference>
<sequence>MVEPETPGPAGGGGLGDERLVEAALAVLDDGGASALSIRAVAERLGVAPDAVREHFAGSGELERAVIEHVLSTVPLRALTDYGVEWTAAVIQFALGLRARLLRHPAVVTLMMSGPLDGPAADGPAARDMSESLFVCLARGGLATQWRAHGVYAVIVHVLGSVALDVAETDGKPPFPPDSERVAARRKALEDTDLSRWPRTEAHLDEIAAWTSVDQFVWALRVLLVGMTAS</sequence>
<feature type="domain" description="HTH tetR-type" evidence="5">
    <location>
        <begin position="14"/>
        <end position="74"/>
    </location>
</feature>
<feature type="DNA-binding region" description="H-T-H motif" evidence="4">
    <location>
        <begin position="37"/>
        <end position="56"/>
    </location>
</feature>
<dbReference type="EMBL" id="JBHSDL010000014">
    <property type="protein sequence ID" value="MFC4375677.1"/>
    <property type="molecule type" value="Genomic_DNA"/>
</dbReference>
<dbReference type="SUPFAM" id="SSF48498">
    <property type="entry name" value="Tetracyclin repressor-like, C-terminal domain"/>
    <property type="match status" value="1"/>
</dbReference>
<evidence type="ECO:0000313" key="7">
    <source>
        <dbReference type="Proteomes" id="UP001595844"/>
    </source>
</evidence>
<keyword evidence="1" id="KW-0805">Transcription regulation</keyword>
<protein>
    <submittedName>
        <fullName evidence="6">TetR/AcrR family transcriptional regulator</fullName>
    </submittedName>
</protein>
<keyword evidence="7" id="KW-1185">Reference proteome</keyword>
<keyword evidence="2 4" id="KW-0238">DNA-binding</keyword>
<evidence type="ECO:0000256" key="4">
    <source>
        <dbReference type="PROSITE-ProRule" id="PRU00335"/>
    </source>
</evidence>
<proteinExistence type="predicted"/>
<dbReference type="PROSITE" id="PS50977">
    <property type="entry name" value="HTH_TETR_2"/>
    <property type="match status" value="1"/>
</dbReference>
<evidence type="ECO:0000256" key="2">
    <source>
        <dbReference type="ARBA" id="ARBA00023125"/>
    </source>
</evidence>
<organism evidence="6 7">
    <name type="scientific">Nocardia halotolerans</name>
    <dbReference type="NCBI Taxonomy" id="1755878"/>
    <lineage>
        <taxon>Bacteria</taxon>
        <taxon>Bacillati</taxon>
        <taxon>Actinomycetota</taxon>
        <taxon>Actinomycetes</taxon>
        <taxon>Mycobacteriales</taxon>
        <taxon>Nocardiaceae</taxon>
        <taxon>Nocardia</taxon>
    </lineage>
</organism>
<dbReference type="InterPro" id="IPR036271">
    <property type="entry name" value="Tet_transcr_reg_TetR-rel_C_sf"/>
</dbReference>
<dbReference type="Gene3D" id="1.10.357.10">
    <property type="entry name" value="Tetracycline Repressor, domain 2"/>
    <property type="match status" value="1"/>
</dbReference>
<evidence type="ECO:0000313" key="6">
    <source>
        <dbReference type="EMBL" id="MFC4375677.1"/>
    </source>
</evidence>
<dbReference type="Proteomes" id="UP001595844">
    <property type="component" value="Unassembled WGS sequence"/>
</dbReference>
<reference evidence="7" key="1">
    <citation type="journal article" date="2019" name="Int. J. Syst. Evol. Microbiol.">
        <title>The Global Catalogue of Microorganisms (GCM) 10K type strain sequencing project: providing services to taxonomists for standard genome sequencing and annotation.</title>
        <authorList>
            <consortium name="The Broad Institute Genomics Platform"/>
            <consortium name="The Broad Institute Genome Sequencing Center for Infectious Disease"/>
            <person name="Wu L."/>
            <person name="Ma J."/>
        </authorList>
    </citation>
    <scope>NUCLEOTIDE SEQUENCE [LARGE SCALE GENOMIC DNA]</scope>
    <source>
        <strain evidence="7">IBRC-M 10490</strain>
    </source>
</reference>
<gene>
    <name evidence="6" type="ORF">ACFO5K_16375</name>
</gene>
<dbReference type="Pfam" id="PF00440">
    <property type="entry name" value="TetR_N"/>
    <property type="match status" value="1"/>
</dbReference>
<dbReference type="InterPro" id="IPR004111">
    <property type="entry name" value="Repressor_TetR_C"/>
</dbReference>
<name>A0ABV8VLG5_9NOCA</name>
<dbReference type="InterPro" id="IPR001647">
    <property type="entry name" value="HTH_TetR"/>
</dbReference>
<evidence type="ECO:0000256" key="3">
    <source>
        <dbReference type="ARBA" id="ARBA00023163"/>
    </source>
</evidence>
<dbReference type="RefSeq" id="WP_378562781.1">
    <property type="nucleotide sequence ID" value="NZ_JBHSDL010000014.1"/>
</dbReference>
<accession>A0ABV8VLG5</accession>
<keyword evidence="3" id="KW-0804">Transcription</keyword>
<evidence type="ECO:0000256" key="1">
    <source>
        <dbReference type="ARBA" id="ARBA00023015"/>
    </source>
</evidence>